<keyword evidence="1" id="KW-0732">Signal</keyword>
<feature type="signal peptide" evidence="1">
    <location>
        <begin position="1"/>
        <end position="30"/>
    </location>
</feature>
<dbReference type="InterPro" id="IPR021333">
    <property type="entry name" value="DUF2946"/>
</dbReference>
<organism evidence="2 3">
    <name type="scientific">Sphaerotilus hippei</name>
    <dbReference type="NCBI Taxonomy" id="744406"/>
    <lineage>
        <taxon>Bacteria</taxon>
        <taxon>Pseudomonadati</taxon>
        <taxon>Pseudomonadota</taxon>
        <taxon>Betaproteobacteria</taxon>
        <taxon>Burkholderiales</taxon>
        <taxon>Sphaerotilaceae</taxon>
        <taxon>Sphaerotilus</taxon>
    </lineage>
</organism>
<dbReference type="EMBL" id="QJJS01000003">
    <property type="protein sequence ID" value="PXW98085.1"/>
    <property type="molecule type" value="Genomic_DNA"/>
</dbReference>
<accession>A0A318H3F4</accession>
<proteinExistence type="predicted"/>
<protein>
    <recommendedName>
        <fullName evidence="4">DUF2946 family protein</fullName>
    </recommendedName>
</protein>
<dbReference type="AlphaFoldDB" id="A0A318H3F4"/>
<name>A0A318H3F4_9BURK</name>
<reference evidence="2 3" key="1">
    <citation type="submission" date="2018-05" db="EMBL/GenBank/DDBJ databases">
        <title>Genomic Encyclopedia of Type Strains, Phase IV (KMG-IV): sequencing the most valuable type-strain genomes for metagenomic binning, comparative biology and taxonomic classification.</title>
        <authorList>
            <person name="Goeker M."/>
        </authorList>
    </citation>
    <scope>NUCLEOTIDE SEQUENCE [LARGE SCALE GENOMIC DNA]</scope>
    <source>
        <strain evidence="2 3">DSM 566</strain>
    </source>
</reference>
<comment type="caution">
    <text evidence="2">The sequence shown here is derived from an EMBL/GenBank/DDBJ whole genome shotgun (WGS) entry which is preliminary data.</text>
</comment>
<dbReference type="Pfam" id="PF11162">
    <property type="entry name" value="DUF2946"/>
    <property type="match status" value="1"/>
</dbReference>
<sequence>MSLRPRRHRLLAWLALLAALWGAVSPTVSCALAVAAGVDVVEVCTSFGVKRVAVSSPVPPDPDHGRVSDPIAHCGYCVGVAPGGAVLAPSLPPAPWHAARLAASGDVGGALASAAWHLRPSRAPPIHGH</sequence>
<evidence type="ECO:0000313" key="2">
    <source>
        <dbReference type="EMBL" id="PXW98085.1"/>
    </source>
</evidence>
<keyword evidence="3" id="KW-1185">Reference proteome</keyword>
<evidence type="ECO:0000313" key="3">
    <source>
        <dbReference type="Proteomes" id="UP000247811"/>
    </source>
</evidence>
<evidence type="ECO:0000256" key="1">
    <source>
        <dbReference type="SAM" id="SignalP"/>
    </source>
</evidence>
<evidence type="ECO:0008006" key="4">
    <source>
        <dbReference type="Google" id="ProtNLM"/>
    </source>
</evidence>
<dbReference type="Proteomes" id="UP000247811">
    <property type="component" value="Unassembled WGS sequence"/>
</dbReference>
<feature type="chain" id="PRO_5016412653" description="DUF2946 family protein" evidence="1">
    <location>
        <begin position="31"/>
        <end position="129"/>
    </location>
</feature>
<gene>
    <name evidence="2" type="ORF">C7444_103179</name>
</gene>
<dbReference type="RefSeq" id="WP_110399654.1">
    <property type="nucleotide sequence ID" value="NZ_QJJS01000003.1"/>
</dbReference>